<comment type="caution">
    <text evidence="1">The sequence shown here is derived from an EMBL/GenBank/DDBJ whole genome shotgun (WGS) entry which is preliminary data.</text>
</comment>
<name>A0A4Y2CLA7_ARAVE</name>
<gene>
    <name evidence="1" type="ORF">AVEN_44849_1</name>
</gene>
<evidence type="ECO:0000313" key="1">
    <source>
        <dbReference type="EMBL" id="GBM04714.1"/>
    </source>
</evidence>
<protein>
    <submittedName>
        <fullName evidence="1">Uncharacterized protein</fullName>
    </submittedName>
</protein>
<keyword evidence="2" id="KW-1185">Reference proteome</keyword>
<sequence>MGWFDLIFRNGGSWFRWIGWFDFGFRNGRSWFRWMGWFDLGFRNEGSKIHHNHNVPDQAAHPFYSPTRNKPANVSPSSVAMSKKEQLEKCSNPGILLSGLSEQAGIGSRNFRHLGLLFDFYESLQRAALLRGANEELLGNRLWGAAQSPFDGIKTCRALDKVIRSIACCAPAFRNRELVSRSVPVTFGGNQASLRRSYLPWCSQDKTRKNASKVRTGKRQKQMF</sequence>
<evidence type="ECO:0000313" key="2">
    <source>
        <dbReference type="Proteomes" id="UP000499080"/>
    </source>
</evidence>
<dbReference type="AlphaFoldDB" id="A0A4Y2CLA7"/>
<organism evidence="1 2">
    <name type="scientific">Araneus ventricosus</name>
    <name type="common">Orbweaver spider</name>
    <name type="synonym">Epeira ventricosa</name>
    <dbReference type="NCBI Taxonomy" id="182803"/>
    <lineage>
        <taxon>Eukaryota</taxon>
        <taxon>Metazoa</taxon>
        <taxon>Ecdysozoa</taxon>
        <taxon>Arthropoda</taxon>
        <taxon>Chelicerata</taxon>
        <taxon>Arachnida</taxon>
        <taxon>Araneae</taxon>
        <taxon>Araneomorphae</taxon>
        <taxon>Entelegynae</taxon>
        <taxon>Araneoidea</taxon>
        <taxon>Araneidae</taxon>
        <taxon>Araneus</taxon>
    </lineage>
</organism>
<reference evidence="1 2" key="1">
    <citation type="journal article" date="2019" name="Sci. Rep.">
        <title>Orb-weaving spider Araneus ventricosus genome elucidates the spidroin gene catalogue.</title>
        <authorList>
            <person name="Kono N."/>
            <person name="Nakamura H."/>
            <person name="Ohtoshi R."/>
            <person name="Moran D.A.P."/>
            <person name="Shinohara A."/>
            <person name="Yoshida Y."/>
            <person name="Fujiwara M."/>
            <person name="Mori M."/>
            <person name="Tomita M."/>
            <person name="Arakawa K."/>
        </authorList>
    </citation>
    <scope>NUCLEOTIDE SEQUENCE [LARGE SCALE GENOMIC DNA]</scope>
</reference>
<accession>A0A4Y2CLA7</accession>
<proteinExistence type="predicted"/>
<dbReference type="Proteomes" id="UP000499080">
    <property type="component" value="Unassembled WGS sequence"/>
</dbReference>
<dbReference type="EMBL" id="BGPR01000206">
    <property type="protein sequence ID" value="GBM04714.1"/>
    <property type="molecule type" value="Genomic_DNA"/>
</dbReference>